<dbReference type="RefSeq" id="WP_222429653.1">
    <property type="nucleotide sequence ID" value="NZ_VIVN01000009.1"/>
</dbReference>
<evidence type="ECO:0000256" key="1">
    <source>
        <dbReference type="ARBA" id="ARBA00004651"/>
    </source>
</evidence>
<keyword evidence="5 7" id="KW-1133">Transmembrane helix</keyword>
<keyword evidence="10" id="KW-1185">Reference proteome</keyword>
<feature type="domain" description="Major facilitator superfamily (MFS) profile" evidence="8">
    <location>
        <begin position="197"/>
        <end position="417"/>
    </location>
</feature>
<evidence type="ECO:0000256" key="6">
    <source>
        <dbReference type="ARBA" id="ARBA00023136"/>
    </source>
</evidence>
<keyword evidence="4 7" id="KW-0812">Transmembrane</keyword>
<proteinExistence type="predicted"/>
<feature type="transmembrane region" description="Helical" evidence="7">
    <location>
        <begin position="300"/>
        <end position="323"/>
    </location>
</feature>
<protein>
    <submittedName>
        <fullName evidence="9">Nucleoside transporter</fullName>
    </submittedName>
</protein>
<evidence type="ECO:0000313" key="10">
    <source>
        <dbReference type="Proteomes" id="UP000319671"/>
    </source>
</evidence>
<feature type="transmembrane region" description="Helical" evidence="7">
    <location>
        <begin position="376"/>
        <end position="396"/>
    </location>
</feature>
<evidence type="ECO:0000256" key="4">
    <source>
        <dbReference type="ARBA" id="ARBA00022692"/>
    </source>
</evidence>
<feature type="transmembrane region" description="Helical" evidence="7">
    <location>
        <begin position="161"/>
        <end position="180"/>
    </location>
</feature>
<dbReference type="PANTHER" id="PTHR23522:SF4">
    <property type="entry name" value="NUCLEOSIDE PERMEASE NUPG-RELATED"/>
    <property type="match status" value="1"/>
</dbReference>
<dbReference type="PANTHER" id="PTHR23522">
    <property type="entry name" value="BLL5896 PROTEIN"/>
    <property type="match status" value="1"/>
</dbReference>
<dbReference type="PROSITE" id="PS50850">
    <property type="entry name" value="MFS"/>
    <property type="match status" value="1"/>
</dbReference>
<sequence length="417" mass="46569">MQRKSYIIPRLSAMMFFQYFTLGTWFATLGFILSKHGLSSIIGTAYSIGGIAAIISPIVIGMISDRFFPSQKMLALVNIVGGILLWFLPEQIYTKNDNAFLWIMFLYMLCYNPTYSLTNNISFYNVKDTVKAFPIIRVCGTIGFIVASAVIGILGYSGSPVALQIGAVVSVLLGLYSFTLPNTPAPAKGKPLSIRDILCLDALQLLKNRYYLVFIVCTTVLFLDHATYMSFASVFLGDAGVKDVSSVMSIGQFSEVIFMLLLPFFYRRLGFKWMFLVGMIAWVLRMSLFAFSALEGLVSLMYIGIALHGLCWDFFFVSGYLYTDEVADEKIKGQAQGLIIMFTQGIGMFVGSYFAGKLFNNTVTKTGVASLNQWQAFWIYPAIVAFIVAVFFFFFFKYKRGSSSNDGFINEEKRLGA</sequence>
<evidence type="ECO:0000313" key="9">
    <source>
        <dbReference type="EMBL" id="TWD98518.1"/>
    </source>
</evidence>
<evidence type="ECO:0000256" key="3">
    <source>
        <dbReference type="ARBA" id="ARBA00022475"/>
    </source>
</evidence>
<evidence type="ECO:0000256" key="5">
    <source>
        <dbReference type="ARBA" id="ARBA00022989"/>
    </source>
</evidence>
<dbReference type="Pfam" id="PF03825">
    <property type="entry name" value="Nuc_H_symport"/>
    <property type="match status" value="1"/>
</dbReference>
<feature type="transmembrane region" description="Helical" evidence="7">
    <location>
        <begin position="12"/>
        <end position="33"/>
    </location>
</feature>
<feature type="transmembrane region" description="Helical" evidence="7">
    <location>
        <begin position="75"/>
        <end position="93"/>
    </location>
</feature>
<dbReference type="InterPro" id="IPR004740">
    <property type="entry name" value="Nuc_H_symport"/>
</dbReference>
<comment type="subcellular location">
    <subcellularLocation>
        <location evidence="1">Cell membrane</location>
        <topology evidence="1">Multi-pass membrane protein</topology>
    </subcellularLocation>
</comment>
<name>A0A561D601_9BACI</name>
<feature type="transmembrane region" description="Helical" evidence="7">
    <location>
        <begin position="335"/>
        <end position="356"/>
    </location>
</feature>
<feature type="transmembrane region" description="Helical" evidence="7">
    <location>
        <begin position="247"/>
        <end position="266"/>
    </location>
</feature>
<feature type="transmembrane region" description="Helical" evidence="7">
    <location>
        <begin position="45"/>
        <end position="63"/>
    </location>
</feature>
<dbReference type="Proteomes" id="UP000319671">
    <property type="component" value="Unassembled WGS sequence"/>
</dbReference>
<dbReference type="GO" id="GO:0005886">
    <property type="term" value="C:plasma membrane"/>
    <property type="evidence" value="ECO:0007669"/>
    <property type="project" value="UniProtKB-SubCell"/>
</dbReference>
<dbReference type="SUPFAM" id="SSF103473">
    <property type="entry name" value="MFS general substrate transporter"/>
    <property type="match status" value="2"/>
</dbReference>
<keyword evidence="2" id="KW-0813">Transport</keyword>
<dbReference type="Gene3D" id="1.20.1250.20">
    <property type="entry name" value="MFS general substrate transporter like domains"/>
    <property type="match status" value="2"/>
</dbReference>
<feature type="transmembrane region" description="Helical" evidence="7">
    <location>
        <begin position="99"/>
        <end position="115"/>
    </location>
</feature>
<dbReference type="AlphaFoldDB" id="A0A561D601"/>
<evidence type="ECO:0000256" key="7">
    <source>
        <dbReference type="SAM" id="Phobius"/>
    </source>
</evidence>
<evidence type="ECO:0000259" key="8">
    <source>
        <dbReference type="PROSITE" id="PS50850"/>
    </source>
</evidence>
<dbReference type="InterPro" id="IPR020846">
    <property type="entry name" value="MFS_dom"/>
</dbReference>
<accession>A0A561D601</accession>
<dbReference type="InterPro" id="IPR036259">
    <property type="entry name" value="MFS_trans_sf"/>
</dbReference>
<keyword evidence="3" id="KW-1003">Cell membrane</keyword>
<gene>
    <name evidence="9" type="ORF">FB550_10924</name>
</gene>
<evidence type="ECO:0000256" key="2">
    <source>
        <dbReference type="ARBA" id="ARBA00022448"/>
    </source>
</evidence>
<dbReference type="GO" id="GO:0015212">
    <property type="term" value="F:cytidine transmembrane transporter activity"/>
    <property type="evidence" value="ECO:0007669"/>
    <property type="project" value="TreeGrafter"/>
</dbReference>
<feature type="transmembrane region" description="Helical" evidence="7">
    <location>
        <begin position="273"/>
        <end position="294"/>
    </location>
</feature>
<comment type="caution">
    <text evidence="9">The sequence shown here is derived from an EMBL/GenBank/DDBJ whole genome shotgun (WGS) entry which is preliminary data.</text>
</comment>
<organism evidence="9 10">
    <name type="scientific">Neobacillus bataviensis</name>
    <dbReference type="NCBI Taxonomy" id="220685"/>
    <lineage>
        <taxon>Bacteria</taxon>
        <taxon>Bacillati</taxon>
        <taxon>Bacillota</taxon>
        <taxon>Bacilli</taxon>
        <taxon>Bacillales</taxon>
        <taxon>Bacillaceae</taxon>
        <taxon>Neobacillus</taxon>
    </lineage>
</organism>
<reference evidence="9 10" key="1">
    <citation type="submission" date="2019-06" db="EMBL/GenBank/DDBJ databases">
        <title>Sorghum-associated microbial communities from plants grown in Nebraska, USA.</title>
        <authorList>
            <person name="Schachtman D."/>
        </authorList>
    </citation>
    <scope>NUCLEOTIDE SEQUENCE [LARGE SCALE GENOMIC DNA]</scope>
    <source>
        <strain evidence="9 10">2482</strain>
    </source>
</reference>
<dbReference type="EMBL" id="VIVN01000009">
    <property type="protein sequence ID" value="TWD98518.1"/>
    <property type="molecule type" value="Genomic_DNA"/>
</dbReference>
<keyword evidence="6 7" id="KW-0472">Membrane</keyword>
<dbReference type="GO" id="GO:0015213">
    <property type="term" value="F:uridine transmembrane transporter activity"/>
    <property type="evidence" value="ECO:0007669"/>
    <property type="project" value="TreeGrafter"/>
</dbReference>
<feature type="transmembrane region" description="Helical" evidence="7">
    <location>
        <begin position="135"/>
        <end position="155"/>
    </location>
</feature>
<feature type="transmembrane region" description="Helical" evidence="7">
    <location>
        <begin position="210"/>
        <end position="235"/>
    </location>
</feature>